<evidence type="ECO:0000259" key="2">
    <source>
        <dbReference type="Pfam" id="PF01052"/>
    </source>
</evidence>
<dbReference type="EMBL" id="JAOWKX010000005">
    <property type="protein sequence ID" value="MCV2885306.1"/>
    <property type="molecule type" value="Genomic_DNA"/>
</dbReference>
<dbReference type="InterPro" id="IPR001172">
    <property type="entry name" value="FliN_T3SS_HrcQb"/>
</dbReference>
<dbReference type="Gene3D" id="2.30.330.10">
    <property type="entry name" value="SpoA-like"/>
    <property type="match status" value="1"/>
</dbReference>
<dbReference type="InterPro" id="IPR036429">
    <property type="entry name" value="SpoA-like_sf"/>
</dbReference>
<dbReference type="RefSeq" id="WP_263712589.1">
    <property type="nucleotide sequence ID" value="NZ_JAOWKX010000005.1"/>
</dbReference>
<proteinExistence type="inferred from homology"/>
<dbReference type="Proteomes" id="UP001652504">
    <property type="component" value="Unassembled WGS sequence"/>
</dbReference>
<keyword evidence="4" id="KW-1185">Reference proteome</keyword>
<dbReference type="SUPFAM" id="SSF101801">
    <property type="entry name" value="Surface presentation of antigens (SPOA)"/>
    <property type="match status" value="1"/>
</dbReference>
<gene>
    <name evidence="3" type="ORF">OE749_11440</name>
</gene>
<reference evidence="3 4" key="1">
    <citation type="submission" date="2022-10" db="EMBL/GenBank/DDBJ databases">
        <title>Aestuariibacter sp. AA17 isolated from Montipora capitata coral fragment.</title>
        <authorList>
            <person name="Emsley S.A."/>
            <person name="Pfannmuller K.M."/>
            <person name="Loughran R.M."/>
            <person name="Shlafstein M."/>
            <person name="Papke E."/>
            <person name="Saw J.H."/>
            <person name="Ushijima B."/>
            <person name="Videau P."/>
        </authorList>
    </citation>
    <scope>NUCLEOTIDE SEQUENCE [LARGE SCALE GENOMIC DNA]</scope>
    <source>
        <strain evidence="3 4">AA17</strain>
    </source>
</reference>
<keyword evidence="3" id="KW-0282">Flagellum</keyword>
<name>A0ABT3A9G6_9ALTE</name>
<dbReference type="PRINTS" id="PR00956">
    <property type="entry name" value="FLGMOTORFLIN"/>
</dbReference>
<comment type="caution">
    <text evidence="3">The sequence shown here is derived from an EMBL/GenBank/DDBJ whole genome shotgun (WGS) entry which is preliminary data.</text>
</comment>
<evidence type="ECO:0000313" key="3">
    <source>
        <dbReference type="EMBL" id="MCV2885306.1"/>
    </source>
</evidence>
<evidence type="ECO:0000313" key="4">
    <source>
        <dbReference type="Proteomes" id="UP001652504"/>
    </source>
</evidence>
<keyword evidence="3" id="KW-0969">Cilium</keyword>
<keyword evidence="3" id="KW-0966">Cell projection</keyword>
<evidence type="ECO:0000256" key="1">
    <source>
        <dbReference type="ARBA" id="ARBA00009226"/>
    </source>
</evidence>
<dbReference type="Pfam" id="PF01052">
    <property type="entry name" value="FliMN_C"/>
    <property type="match status" value="1"/>
</dbReference>
<organism evidence="3 4">
    <name type="scientific">Fluctibacter corallii</name>
    <dbReference type="NCBI Taxonomy" id="2984329"/>
    <lineage>
        <taxon>Bacteria</taxon>
        <taxon>Pseudomonadati</taxon>
        <taxon>Pseudomonadota</taxon>
        <taxon>Gammaproteobacteria</taxon>
        <taxon>Alteromonadales</taxon>
        <taxon>Alteromonadaceae</taxon>
        <taxon>Fluctibacter</taxon>
    </lineage>
</organism>
<sequence length="103" mass="11326">MSEIASFELTDINQLPEGQSVINHVSDTIVNHTRVPLTVSLGETELTIEELKNLKENQILNLGKATDEEFELKWRHLVVAKGKLVAVDGELALEVTEVCGSGE</sequence>
<comment type="similarity">
    <text evidence="1">Belongs to the FliN/MopA/SpaO family.</text>
</comment>
<accession>A0ABT3A9G6</accession>
<protein>
    <submittedName>
        <fullName evidence="3">FliM/FliN family flagellar motor C-terminal domain-containing protein</fullName>
    </submittedName>
</protein>
<dbReference type="InterPro" id="IPR001543">
    <property type="entry name" value="FliN-like_C"/>
</dbReference>
<feature type="domain" description="Flagellar motor switch protein FliN-like C-terminal" evidence="2">
    <location>
        <begin position="30"/>
        <end position="98"/>
    </location>
</feature>